<accession>A0ABD2QJ27</accession>
<reference evidence="2 3" key="1">
    <citation type="submission" date="2024-11" db="EMBL/GenBank/DDBJ databases">
        <title>Adaptive evolution of stress response genes in parasites aligns with host niche diversity.</title>
        <authorList>
            <person name="Hahn C."/>
            <person name="Resl P."/>
        </authorList>
    </citation>
    <scope>NUCLEOTIDE SEQUENCE [LARGE SCALE GENOMIC DNA]</scope>
    <source>
        <strain evidence="2">EGGRZ-B1_66</strain>
        <tissue evidence="2">Body</tissue>
    </source>
</reference>
<comment type="caution">
    <text evidence="2">The sequence shown here is derived from an EMBL/GenBank/DDBJ whole genome shotgun (WGS) entry which is preliminary data.</text>
</comment>
<organism evidence="2 3">
    <name type="scientific">Cichlidogyrus casuarinus</name>
    <dbReference type="NCBI Taxonomy" id="1844966"/>
    <lineage>
        <taxon>Eukaryota</taxon>
        <taxon>Metazoa</taxon>
        <taxon>Spiralia</taxon>
        <taxon>Lophotrochozoa</taxon>
        <taxon>Platyhelminthes</taxon>
        <taxon>Monogenea</taxon>
        <taxon>Monopisthocotylea</taxon>
        <taxon>Dactylogyridea</taxon>
        <taxon>Ancyrocephalidae</taxon>
        <taxon>Cichlidogyrus</taxon>
    </lineage>
</organism>
<sequence length="204" mass="21893">ISSAGSTSDRSHRSSSNIDREEGERSNSLSNAQAKMQFWQSRNGFNTAYYEEATSWQNAENQNWEADSVTPTAPGQIPIAGYNFSGSYANYSSTGNWSQGRNMYSPNLPVSGTVHASSDNFYSERSANDAVLVDLSVKQEPVDGHSSAPSPSLNAILFGSDEEDGVNAQHGAGSEFEASCCAGEAVPTNLVMCPIINQRNSFIS</sequence>
<gene>
    <name evidence="2" type="ORF">Ciccas_002935</name>
</gene>
<keyword evidence="3" id="KW-1185">Reference proteome</keyword>
<evidence type="ECO:0000313" key="2">
    <source>
        <dbReference type="EMBL" id="KAL3318396.1"/>
    </source>
</evidence>
<proteinExistence type="predicted"/>
<dbReference type="AlphaFoldDB" id="A0ABD2QJ27"/>
<name>A0ABD2QJ27_9PLAT</name>
<evidence type="ECO:0000256" key="1">
    <source>
        <dbReference type="SAM" id="MobiDB-lite"/>
    </source>
</evidence>
<dbReference type="Proteomes" id="UP001626550">
    <property type="component" value="Unassembled WGS sequence"/>
</dbReference>
<feature type="region of interest" description="Disordered" evidence="1">
    <location>
        <begin position="1"/>
        <end position="33"/>
    </location>
</feature>
<evidence type="ECO:0000313" key="3">
    <source>
        <dbReference type="Proteomes" id="UP001626550"/>
    </source>
</evidence>
<protein>
    <submittedName>
        <fullName evidence="2">Uncharacterized protein</fullName>
    </submittedName>
</protein>
<dbReference type="EMBL" id="JBJKFK010000248">
    <property type="protein sequence ID" value="KAL3318396.1"/>
    <property type="molecule type" value="Genomic_DNA"/>
</dbReference>
<feature type="non-terminal residue" evidence="2">
    <location>
        <position position="1"/>
    </location>
</feature>